<protein>
    <recommendedName>
        <fullName evidence="3">AB hydrolase-1 domain-containing protein</fullName>
    </recommendedName>
</protein>
<evidence type="ECO:0008006" key="3">
    <source>
        <dbReference type="Google" id="ProtNLM"/>
    </source>
</evidence>
<dbReference type="InterPro" id="IPR029058">
    <property type="entry name" value="AB_hydrolase_fold"/>
</dbReference>
<keyword evidence="2" id="KW-1185">Reference proteome</keyword>
<dbReference type="Proteomes" id="UP001221328">
    <property type="component" value="Unassembled WGS sequence"/>
</dbReference>
<dbReference type="RefSeq" id="WP_272175004.1">
    <property type="nucleotide sequence ID" value="NZ_JAQOSK010000003.1"/>
</dbReference>
<accession>A0ABT5FQX7</accession>
<dbReference type="Gene3D" id="3.40.50.1820">
    <property type="entry name" value="alpha/beta hydrolase"/>
    <property type="match status" value="1"/>
</dbReference>
<name>A0ABT5FQX7_9ACTN</name>
<evidence type="ECO:0000313" key="1">
    <source>
        <dbReference type="EMBL" id="MDC2954919.1"/>
    </source>
</evidence>
<dbReference type="SUPFAM" id="SSF53474">
    <property type="entry name" value="alpha/beta-Hydrolases"/>
    <property type="match status" value="1"/>
</dbReference>
<gene>
    <name evidence="1" type="ORF">PO587_10625</name>
</gene>
<proteinExistence type="predicted"/>
<evidence type="ECO:0000313" key="2">
    <source>
        <dbReference type="Proteomes" id="UP001221328"/>
    </source>
</evidence>
<comment type="caution">
    <text evidence="1">The sequence shown here is derived from an EMBL/GenBank/DDBJ whole genome shotgun (WGS) entry which is preliminary data.</text>
</comment>
<sequence length="393" mass="41196">MTTVVFVHGTGVREPALTALVAHVGEALRRAAPHTRLIPCDWGTAHGAVLAAGGASIPTDDGRHRGLGTPADAAEEAGAATWELLYTDPFVELRQASAGSGPSGPVPPHEVPADAAIRRRLAELHMQSAELDGALQLTAVGRSGGALRALLDAPELVDAARAVDPVALAELTARAAIAHIIADASEAGDPLIPTASGRDAAVTALAGRLGGRLPGSDRGPTRLLLRAAVPLASRMAVRRRSAITHATHPAAGDIMRYLAAGAGHRVHLADLVLAQSPPVVLLCHSLGGVIAVDTLVERPLPHVELLVTVGSQAPFLYETDALPSLRHPKPLPSWFPTWLNIYDPRDLLAFVAKPLFPDHATDHPLSSGEPFPQSHSAYWSNPELYDTLAARLR</sequence>
<dbReference type="EMBL" id="JAQOSK010000003">
    <property type="protein sequence ID" value="MDC2954919.1"/>
    <property type="molecule type" value="Genomic_DNA"/>
</dbReference>
<reference evidence="1 2" key="1">
    <citation type="journal article" date="2015" name="Int. J. Syst. Evol. Microbiol.">
        <title>Streptomyces gilvifuscus sp. nov., an actinomycete that produces antibacterial compounds isolated from soil.</title>
        <authorList>
            <person name="Nguyen T.M."/>
            <person name="Kim J."/>
        </authorList>
    </citation>
    <scope>NUCLEOTIDE SEQUENCE [LARGE SCALE GENOMIC DNA]</scope>
    <source>
        <strain evidence="1 2">T113</strain>
    </source>
</reference>
<organism evidence="1 2">
    <name type="scientific">Streptomyces gilvifuscus</name>
    <dbReference type="NCBI Taxonomy" id="1550617"/>
    <lineage>
        <taxon>Bacteria</taxon>
        <taxon>Bacillati</taxon>
        <taxon>Actinomycetota</taxon>
        <taxon>Actinomycetes</taxon>
        <taxon>Kitasatosporales</taxon>
        <taxon>Streptomycetaceae</taxon>
        <taxon>Streptomyces</taxon>
    </lineage>
</organism>